<dbReference type="Gene3D" id="3.40.30.10">
    <property type="entry name" value="Glutaredoxin"/>
    <property type="match status" value="1"/>
</dbReference>
<protein>
    <recommendedName>
        <fullName evidence="3">NrdH-redoxin</fullName>
    </recommendedName>
</protein>
<dbReference type="EMBL" id="AP025628">
    <property type="protein sequence ID" value="BDG60455.1"/>
    <property type="molecule type" value="Genomic_DNA"/>
</dbReference>
<organism evidence="1 2">
    <name type="scientific">Caldinitratiruptor microaerophilus</name>
    <dbReference type="NCBI Taxonomy" id="671077"/>
    <lineage>
        <taxon>Bacteria</taxon>
        <taxon>Bacillati</taxon>
        <taxon>Bacillota</taxon>
        <taxon>Clostridia</taxon>
        <taxon>Eubacteriales</taxon>
        <taxon>Symbiobacteriaceae</taxon>
        <taxon>Caldinitratiruptor</taxon>
    </lineage>
</organism>
<dbReference type="KEGG" id="cmic:caldi_15450"/>
<reference evidence="1" key="1">
    <citation type="submission" date="2022-03" db="EMBL/GenBank/DDBJ databases">
        <title>Complete genome sequence of Caldinitratiruptor microaerophilus.</title>
        <authorList>
            <person name="Mukaiyama R."/>
            <person name="Nishiyama T."/>
            <person name="Ueda K."/>
        </authorList>
    </citation>
    <scope>NUCLEOTIDE SEQUENCE</scope>
    <source>
        <strain evidence="1">JCM 16183</strain>
    </source>
</reference>
<name>A0AA35G800_9FIRM</name>
<keyword evidence="2" id="KW-1185">Reference proteome</keyword>
<evidence type="ECO:0000313" key="1">
    <source>
        <dbReference type="EMBL" id="BDG60455.1"/>
    </source>
</evidence>
<evidence type="ECO:0008006" key="3">
    <source>
        <dbReference type="Google" id="ProtNLM"/>
    </source>
</evidence>
<dbReference type="Proteomes" id="UP001163687">
    <property type="component" value="Chromosome"/>
</dbReference>
<accession>A0AA35G800</accession>
<gene>
    <name evidence="1" type="ORF">caldi_15450</name>
</gene>
<evidence type="ECO:0000313" key="2">
    <source>
        <dbReference type="Proteomes" id="UP001163687"/>
    </source>
</evidence>
<proteinExistence type="predicted"/>
<sequence length="81" mass="8872">MCICAGYTTPLEGVTVYTEPELPEWEALRRFLDGRGVLYQVVAGSDGERVRLAGRADRPVVVIGRSVVVGFDEPALIRLLP</sequence>
<dbReference type="AlphaFoldDB" id="A0AA35G800"/>
<dbReference type="RefSeq" id="WP_264844477.1">
    <property type="nucleotide sequence ID" value="NZ_AP025628.1"/>
</dbReference>